<comment type="caution">
    <text evidence="14">The sequence shown here is derived from an EMBL/GenBank/DDBJ whole genome shotgun (WGS) entry which is preliminary data.</text>
</comment>
<evidence type="ECO:0000259" key="13">
    <source>
        <dbReference type="PROSITE" id="PS50850"/>
    </source>
</evidence>
<keyword evidence="5" id="KW-0769">Symport</keyword>
<sequence>MTKINEDKNVDYSYSEVNQKLIYQFKNGDESSVKTAPRIGIRHLQVFIYFILGFLAFGFRVTLSVGIVAMTDPKTSINPDIPTYPEWTNKNVILSSFFWGYIIPQLFAAWMAKKYGPKWFLIGSAIIQSILFILMPITAAYFGSTGVIVSRVLQGFSQGFIIPSFAHLLCQWAPIEERARLGSTVLAAGKLGTVFSMLITGVISASWYGWPMVFYVFGALGFLWCFLMGFLGYDSPDKHPNISMEEKMYIKRSLGKTEGVEKHKKTPWRGILGSLPVWALLAAQTGNNYCFWTLVTQIPTYMNYVMHYNIKKNSLLSSIPYLTLWILSFVFVNKGMFKRSFSRKFFNSVGLLVPAVALICLGYTEAGNNTLAVILLIIAVGFNAACFSGFAINHMDLSPNHASSVMGICNAASQVAGALAPLIVQVIVTDETNIIQWRYVFLLSAGVNTICALAFIIFGSGKPQPWDKEEANENTTEA</sequence>
<keyword evidence="8 12" id="KW-0472">Membrane</keyword>
<keyword evidence="7" id="KW-0915">Sodium</keyword>
<feature type="transmembrane region" description="Helical" evidence="12">
    <location>
        <begin position="46"/>
        <end position="71"/>
    </location>
</feature>
<dbReference type="FunFam" id="1.20.1250.20:FF:000144">
    <property type="entry name" value="Picot, isoform B"/>
    <property type="match status" value="1"/>
</dbReference>
<gene>
    <name evidence="14" type="ORF">GWI33_000192</name>
</gene>
<dbReference type="Gene3D" id="1.20.1250.20">
    <property type="entry name" value="MFS general substrate transporter like domains"/>
    <property type="match status" value="2"/>
</dbReference>
<feature type="transmembrane region" description="Helical" evidence="12">
    <location>
        <begin position="439"/>
        <end position="458"/>
    </location>
</feature>
<evidence type="ECO:0000256" key="3">
    <source>
        <dbReference type="ARBA" id="ARBA00022448"/>
    </source>
</evidence>
<evidence type="ECO:0000313" key="14">
    <source>
        <dbReference type="EMBL" id="KAF7287839.1"/>
    </source>
</evidence>
<name>A0A834IWN6_RHYFE</name>
<dbReference type="InterPro" id="IPR011701">
    <property type="entry name" value="MFS"/>
</dbReference>
<accession>A0A834IWN6</accession>
<feature type="transmembrane region" description="Helical" evidence="12">
    <location>
        <begin position="345"/>
        <end position="364"/>
    </location>
</feature>
<keyword evidence="15" id="KW-1185">Reference proteome</keyword>
<dbReference type="SUPFAM" id="SSF103473">
    <property type="entry name" value="MFS general substrate transporter"/>
    <property type="match status" value="1"/>
</dbReference>
<feature type="domain" description="Major facilitator superfamily (MFS) profile" evidence="13">
    <location>
        <begin position="46"/>
        <end position="463"/>
    </location>
</feature>
<keyword evidence="4 12" id="KW-0812">Transmembrane</keyword>
<evidence type="ECO:0000256" key="4">
    <source>
        <dbReference type="ARBA" id="ARBA00022692"/>
    </source>
</evidence>
<feature type="transmembrane region" description="Helical" evidence="12">
    <location>
        <begin position="404"/>
        <end position="427"/>
    </location>
</feature>
<keyword evidence="9" id="KW-0739">Sodium transport</keyword>
<dbReference type="GO" id="GO:0016020">
    <property type="term" value="C:membrane"/>
    <property type="evidence" value="ECO:0007669"/>
    <property type="project" value="UniProtKB-SubCell"/>
</dbReference>
<keyword evidence="3" id="KW-0813">Transport</keyword>
<comment type="function">
    <text evidence="10">May be an inorganic phosphate cotransporter.</text>
</comment>
<dbReference type="AlphaFoldDB" id="A0A834IWN6"/>
<organism evidence="14 15">
    <name type="scientific">Rhynchophorus ferrugineus</name>
    <name type="common">Red palm weevil</name>
    <name type="synonym">Curculio ferrugineus</name>
    <dbReference type="NCBI Taxonomy" id="354439"/>
    <lineage>
        <taxon>Eukaryota</taxon>
        <taxon>Metazoa</taxon>
        <taxon>Ecdysozoa</taxon>
        <taxon>Arthropoda</taxon>
        <taxon>Hexapoda</taxon>
        <taxon>Insecta</taxon>
        <taxon>Pterygota</taxon>
        <taxon>Neoptera</taxon>
        <taxon>Endopterygota</taxon>
        <taxon>Coleoptera</taxon>
        <taxon>Polyphaga</taxon>
        <taxon>Cucujiformia</taxon>
        <taxon>Curculionidae</taxon>
        <taxon>Dryophthorinae</taxon>
        <taxon>Rhynchophorus</taxon>
    </lineage>
</organism>
<evidence type="ECO:0000256" key="11">
    <source>
        <dbReference type="ARBA" id="ARBA00068450"/>
    </source>
</evidence>
<feature type="transmembrane region" description="Helical" evidence="12">
    <location>
        <begin position="370"/>
        <end position="392"/>
    </location>
</feature>
<dbReference type="PROSITE" id="PS00217">
    <property type="entry name" value="SUGAR_TRANSPORT_2"/>
    <property type="match status" value="1"/>
</dbReference>
<feature type="transmembrane region" description="Helical" evidence="12">
    <location>
        <begin position="214"/>
        <end position="233"/>
    </location>
</feature>
<keyword evidence="6 12" id="KW-1133">Transmembrane helix</keyword>
<evidence type="ECO:0000256" key="6">
    <source>
        <dbReference type="ARBA" id="ARBA00022989"/>
    </source>
</evidence>
<comment type="subcellular location">
    <subcellularLocation>
        <location evidence="1">Membrane</location>
        <topology evidence="1">Multi-pass membrane protein</topology>
    </subcellularLocation>
</comment>
<dbReference type="PANTHER" id="PTHR11662">
    <property type="entry name" value="SOLUTE CARRIER FAMILY 17"/>
    <property type="match status" value="1"/>
</dbReference>
<evidence type="ECO:0000256" key="9">
    <source>
        <dbReference type="ARBA" id="ARBA00023201"/>
    </source>
</evidence>
<feature type="transmembrane region" description="Helical" evidence="12">
    <location>
        <begin position="271"/>
        <end position="295"/>
    </location>
</feature>
<dbReference type="InterPro" id="IPR005829">
    <property type="entry name" value="Sugar_transporter_CS"/>
</dbReference>
<reference evidence="14" key="1">
    <citation type="submission" date="2020-08" db="EMBL/GenBank/DDBJ databases">
        <title>Genome sequencing and assembly of the red palm weevil Rhynchophorus ferrugineus.</title>
        <authorList>
            <person name="Dias G.B."/>
            <person name="Bergman C.M."/>
            <person name="Manee M."/>
        </authorList>
    </citation>
    <scope>NUCLEOTIDE SEQUENCE</scope>
    <source>
        <strain evidence="14">AA-2017</strain>
        <tissue evidence="14">Whole larva</tissue>
    </source>
</reference>
<dbReference type="Proteomes" id="UP000625711">
    <property type="component" value="Unassembled WGS sequence"/>
</dbReference>
<dbReference type="InterPro" id="IPR036259">
    <property type="entry name" value="MFS_trans_sf"/>
</dbReference>
<evidence type="ECO:0000256" key="10">
    <source>
        <dbReference type="ARBA" id="ARBA00054632"/>
    </source>
</evidence>
<dbReference type="OrthoDB" id="2985014at2759"/>
<dbReference type="EMBL" id="JAACXV010000002">
    <property type="protein sequence ID" value="KAF7287839.1"/>
    <property type="molecule type" value="Genomic_DNA"/>
</dbReference>
<dbReference type="PANTHER" id="PTHR11662:SF280">
    <property type="entry name" value="FI21844P1-RELATED"/>
    <property type="match status" value="1"/>
</dbReference>
<dbReference type="FunFam" id="1.20.1250.20:FF:000003">
    <property type="entry name" value="Solute carrier family 17 member 3"/>
    <property type="match status" value="1"/>
</dbReference>
<evidence type="ECO:0000256" key="8">
    <source>
        <dbReference type="ARBA" id="ARBA00023136"/>
    </source>
</evidence>
<evidence type="ECO:0000313" key="15">
    <source>
        <dbReference type="Proteomes" id="UP000625711"/>
    </source>
</evidence>
<dbReference type="GO" id="GO:0006820">
    <property type="term" value="P:monoatomic anion transport"/>
    <property type="evidence" value="ECO:0007669"/>
    <property type="project" value="TreeGrafter"/>
</dbReference>
<proteinExistence type="inferred from homology"/>
<dbReference type="InterPro" id="IPR020846">
    <property type="entry name" value="MFS_dom"/>
</dbReference>
<evidence type="ECO:0000256" key="5">
    <source>
        <dbReference type="ARBA" id="ARBA00022847"/>
    </source>
</evidence>
<evidence type="ECO:0000256" key="12">
    <source>
        <dbReference type="SAM" id="Phobius"/>
    </source>
</evidence>
<feature type="transmembrane region" description="Helical" evidence="12">
    <location>
        <begin position="91"/>
        <end position="112"/>
    </location>
</feature>
<feature type="transmembrane region" description="Helical" evidence="12">
    <location>
        <begin position="155"/>
        <end position="173"/>
    </location>
</feature>
<dbReference type="GO" id="GO:0015293">
    <property type="term" value="F:symporter activity"/>
    <property type="evidence" value="ECO:0007669"/>
    <property type="project" value="UniProtKB-KW"/>
</dbReference>
<comment type="similarity">
    <text evidence="2">Belongs to the major facilitator superfamily. Sodium/anion cotransporter family.</text>
</comment>
<feature type="transmembrane region" description="Helical" evidence="12">
    <location>
        <begin position="315"/>
        <end position="333"/>
    </location>
</feature>
<evidence type="ECO:0000256" key="7">
    <source>
        <dbReference type="ARBA" id="ARBA00023053"/>
    </source>
</evidence>
<evidence type="ECO:0000256" key="2">
    <source>
        <dbReference type="ARBA" id="ARBA00008586"/>
    </source>
</evidence>
<dbReference type="GO" id="GO:0006814">
    <property type="term" value="P:sodium ion transport"/>
    <property type="evidence" value="ECO:0007669"/>
    <property type="project" value="UniProtKB-KW"/>
</dbReference>
<dbReference type="Pfam" id="PF07690">
    <property type="entry name" value="MFS_1"/>
    <property type="match status" value="1"/>
</dbReference>
<feature type="transmembrane region" description="Helical" evidence="12">
    <location>
        <begin position="185"/>
        <end position="208"/>
    </location>
</feature>
<protein>
    <recommendedName>
        <fullName evidence="11">Putative inorganic phosphate cotransporter</fullName>
    </recommendedName>
</protein>
<feature type="transmembrane region" description="Helical" evidence="12">
    <location>
        <begin position="119"/>
        <end position="143"/>
    </location>
</feature>
<evidence type="ECO:0000256" key="1">
    <source>
        <dbReference type="ARBA" id="ARBA00004141"/>
    </source>
</evidence>
<keyword evidence="9" id="KW-0406">Ion transport</keyword>
<dbReference type="PROSITE" id="PS50850">
    <property type="entry name" value="MFS"/>
    <property type="match status" value="1"/>
</dbReference>
<dbReference type="InterPro" id="IPR050382">
    <property type="entry name" value="MFS_Na/Anion_cotransporter"/>
</dbReference>